<sequence length="38" mass="3920">MEGNTSNFVLLVVLDGWGLAASGPGNAISKSETPNMNK</sequence>
<dbReference type="Proteomes" id="UP000034012">
    <property type="component" value="Unassembled WGS sequence"/>
</dbReference>
<evidence type="ECO:0000313" key="2">
    <source>
        <dbReference type="Proteomes" id="UP000034012"/>
    </source>
</evidence>
<reference evidence="1 2" key="1">
    <citation type="journal article" date="2015" name="Nature">
        <title>rRNA introns, odd ribosomes, and small enigmatic genomes across a large radiation of phyla.</title>
        <authorList>
            <person name="Brown C.T."/>
            <person name="Hug L.A."/>
            <person name="Thomas B.C."/>
            <person name="Sharon I."/>
            <person name="Castelle C.J."/>
            <person name="Singh A."/>
            <person name="Wilkins M.J."/>
            <person name="Williams K.H."/>
            <person name="Banfield J.F."/>
        </authorList>
    </citation>
    <scope>NUCLEOTIDE SEQUENCE [LARGE SCALE GENOMIC DNA]</scope>
</reference>
<protein>
    <submittedName>
        <fullName evidence="1">2,3-bisphosphoglycerate-independent phosphoglycerate mutase</fullName>
    </submittedName>
</protein>
<accession>A0A837I6S3</accession>
<feature type="non-terminal residue" evidence="1">
    <location>
        <position position="38"/>
    </location>
</feature>
<evidence type="ECO:0000313" key="1">
    <source>
        <dbReference type="EMBL" id="KKT32292.1"/>
    </source>
</evidence>
<dbReference type="Gene3D" id="3.40.720.10">
    <property type="entry name" value="Alkaline Phosphatase, subunit A"/>
    <property type="match status" value="1"/>
</dbReference>
<name>A0A837I6S3_9BACT</name>
<dbReference type="EMBL" id="LCHK01000018">
    <property type="protein sequence ID" value="KKT32292.1"/>
    <property type="molecule type" value="Genomic_DNA"/>
</dbReference>
<organism evidence="1 2">
    <name type="scientific">Candidatus Woesebacteria bacterium GW2011_GWB1_44_11</name>
    <dbReference type="NCBI Taxonomy" id="1618579"/>
    <lineage>
        <taxon>Bacteria</taxon>
        <taxon>Candidatus Woeseibacteriota</taxon>
    </lineage>
</organism>
<dbReference type="AlphaFoldDB" id="A0A837I6S3"/>
<comment type="caution">
    <text evidence="1">The sequence shown here is derived from an EMBL/GenBank/DDBJ whole genome shotgun (WGS) entry which is preliminary data.</text>
</comment>
<dbReference type="InterPro" id="IPR017850">
    <property type="entry name" value="Alkaline_phosphatase_core_sf"/>
</dbReference>
<gene>
    <name evidence="1" type="ORF">UW20_C0018G0001</name>
</gene>
<proteinExistence type="predicted"/>